<gene>
    <name evidence="4" type="ORF">MBJ925_LOCUS2874</name>
</gene>
<dbReference type="PANTHER" id="PTHR20835:SF0">
    <property type="entry name" value="E3 UBIQUITIN-PROTEIN LIGASE PPP1R11"/>
    <property type="match status" value="1"/>
</dbReference>
<evidence type="ECO:0000313" key="5">
    <source>
        <dbReference type="Proteomes" id="UP000663824"/>
    </source>
</evidence>
<name>A0A816KSJ7_9BILA</name>
<sequence>MATSMSTVIKTKTARVNPPALVLELNHSNETGPRVQWTEETIDNEHLNRKKSKCCCIYTKPHDPQSLNNQTTEKSKCCCIYTKPHDPQSLNNQTTEVNEFDNCQHCRFHTESDYAAKPEERQPKIKLVVKKTESS</sequence>
<dbReference type="Pfam" id="PF07491">
    <property type="entry name" value="PPI_Ypi1"/>
    <property type="match status" value="1"/>
</dbReference>
<protein>
    <recommendedName>
        <fullName evidence="1">E3 ubiquitin-protein ligase PPP1R11</fullName>
    </recommendedName>
    <alternativeName>
        <fullName evidence="2">Protein phosphatase 1 regulatory subunit 11</fullName>
    </alternativeName>
</protein>
<reference evidence="4" key="1">
    <citation type="submission" date="2021-02" db="EMBL/GenBank/DDBJ databases">
        <authorList>
            <person name="Nowell W R."/>
        </authorList>
    </citation>
    <scope>NUCLEOTIDE SEQUENCE</scope>
</reference>
<accession>A0A816KSJ7</accession>
<dbReference type="EMBL" id="CAJNRE010000181">
    <property type="protein sequence ID" value="CAF1923499.1"/>
    <property type="molecule type" value="Genomic_DNA"/>
</dbReference>
<comment type="caution">
    <text evidence="4">The sequence shown here is derived from an EMBL/GenBank/DDBJ whole genome shotgun (WGS) entry which is preliminary data.</text>
</comment>
<evidence type="ECO:0000313" key="4">
    <source>
        <dbReference type="EMBL" id="CAF1923499.1"/>
    </source>
</evidence>
<dbReference type="GO" id="GO:0005634">
    <property type="term" value="C:nucleus"/>
    <property type="evidence" value="ECO:0007669"/>
    <property type="project" value="TreeGrafter"/>
</dbReference>
<dbReference type="PANTHER" id="PTHR20835">
    <property type="entry name" value="E3 UBIQUITIN-PROTEIN LIGASE PPP1R11-RELATED"/>
    <property type="match status" value="1"/>
</dbReference>
<proteinExistence type="predicted"/>
<dbReference type="Proteomes" id="UP000663824">
    <property type="component" value="Unassembled WGS sequence"/>
</dbReference>
<evidence type="ECO:0000256" key="1">
    <source>
        <dbReference type="ARBA" id="ARBA00021994"/>
    </source>
</evidence>
<dbReference type="GO" id="GO:0004865">
    <property type="term" value="F:protein serine/threonine phosphatase inhibitor activity"/>
    <property type="evidence" value="ECO:0007669"/>
    <property type="project" value="InterPro"/>
</dbReference>
<evidence type="ECO:0000256" key="3">
    <source>
        <dbReference type="SAM" id="MobiDB-lite"/>
    </source>
</evidence>
<feature type="region of interest" description="Disordered" evidence="3">
    <location>
        <begin position="115"/>
        <end position="135"/>
    </location>
</feature>
<dbReference type="InterPro" id="IPR011107">
    <property type="entry name" value="PPI_Ypi1"/>
</dbReference>
<dbReference type="GO" id="GO:0008157">
    <property type="term" value="F:protein phosphatase 1 binding"/>
    <property type="evidence" value="ECO:0007669"/>
    <property type="project" value="TreeGrafter"/>
</dbReference>
<evidence type="ECO:0000256" key="2">
    <source>
        <dbReference type="ARBA" id="ARBA00031039"/>
    </source>
</evidence>
<dbReference type="AlphaFoldDB" id="A0A816KSJ7"/>
<organism evidence="4 5">
    <name type="scientific">Rotaria magnacalcarata</name>
    <dbReference type="NCBI Taxonomy" id="392030"/>
    <lineage>
        <taxon>Eukaryota</taxon>
        <taxon>Metazoa</taxon>
        <taxon>Spiralia</taxon>
        <taxon>Gnathifera</taxon>
        <taxon>Rotifera</taxon>
        <taxon>Eurotatoria</taxon>
        <taxon>Bdelloidea</taxon>
        <taxon>Philodinida</taxon>
        <taxon>Philodinidae</taxon>
        <taxon>Rotaria</taxon>
    </lineage>
</organism>